<organism evidence="10 11">
    <name type="scientific">Micromonospora harpali</name>
    <dbReference type="NCBI Taxonomy" id="1490225"/>
    <lineage>
        <taxon>Bacteria</taxon>
        <taxon>Bacillati</taxon>
        <taxon>Actinomycetota</taxon>
        <taxon>Actinomycetes</taxon>
        <taxon>Micromonosporales</taxon>
        <taxon>Micromonosporaceae</taxon>
        <taxon>Micromonospora</taxon>
    </lineage>
</organism>
<dbReference type="Pfam" id="PF00041">
    <property type="entry name" value="fn3"/>
    <property type="match status" value="3"/>
</dbReference>
<dbReference type="SUPFAM" id="SSF49265">
    <property type="entry name" value="Fibronectin type III"/>
    <property type="match status" value="3"/>
</dbReference>
<dbReference type="Gene3D" id="2.60.40.290">
    <property type="match status" value="1"/>
</dbReference>
<feature type="domain" description="Fibronectin type-III" evidence="8">
    <location>
        <begin position="58"/>
        <end position="152"/>
    </location>
</feature>
<dbReference type="SMART" id="SM00060">
    <property type="entry name" value="FN3"/>
    <property type="match status" value="3"/>
</dbReference>
<keyword evidence="5" id="KW-0624">Polysaccharide degradation</keyword>
<feature type="domain" description="Fibronectin type-III" evidence="8">
    <location>
        <begin position="361"/>
        <end position="452"/>
    </location>
</feature>
<evidence type="ECO:0000256" key="7">
    <source>
        <dbReference type="SAM" id="SignalP"/>
    </source>
</evidence>
<dbReference type="InterPro" id="IPR036116">
    <property type="entry name" value="FN3_sf"/>
</dbReference>
<dbReference type="InterPro" id="IPR013783">
    <property type="entry name" value="Ig-like_fold"/>
</dbReference>
<dbReference type="InterPro" id="IPR050991">
    <property type="entry name" value="ECM_Regulatory_Proteins"/>
</dbReference>
<keyword evidence="11" id="KW-1185">Reference proteome</keyword>
<evidence type="ECO:0000256" key="2">
    <source>
        <dbReference type="ARBA" id="ARBA00022801"/>
    </source>
</evidence>
<dbReference type="InterPro" id="IPR001919">
    <property type="entry name" value="CBD2"/>
</dbReference>
<dbReference type="InterPro" id="IPR003961">
    <property type="entry name" value="FN3_dom"/>
</dbReference>
<proteinExistence type="predicted"/>
<dbReference type="PANTHER" id="PTHR46708:SF2">
    <property type="entry name" value="FIBRONECTIN TYPE-III DOMAIN-CONTAINING PROTEIN"/>
    <property type="match status" value="1"/>
</dbReference>
<dbReference type="CDD" id="cd00063">
    <property type="entry name" value="FN3"/>
    <property type="match status" value="2"/>
</dbReference>
<keyword evidence="3" id="KW-0119">Carbohydrate metabolism</keyword>
<feature type="chain" id="PRO_5045614380" evidence="7">
    <location>
        <begin position="38"/>
        <end position="562"/>
    </location>
</feature>
<dbReference type="InterPro" id="IPR008965">
    <property type="entry name" value="CBM2/CBM3_carb-bd_dom_sf"/>
</dbReference>
<keyword evidence="1" id="KW-0677">Repeat</keyword>
<dbReference type="RefSeq" id="WP_353899329.1">
    <property type="nucleotide sequence ID" value="NZ_CP158970.1"/>
</dbReference>
<dbReference type="PROSITE" id="PS50853">
    <property type="entry name" value="FN3"/>
    <property type="match status" value="3"/>
</dbReference>
<protein>
    <submittedName>
        <fullName evidence="10">Cellulose binding domain-containing protein</fullName>
    </submittedName>
</protein>
<feature type="region of interest" description="Disordered" evidence="6">
    <location>
        <begin position="240"/>
        <end position="260"/>
    </location>
</feature>
<reference evidence="11" key="1">
    <citation type="journal article" date="2019" name="Int. J. Syst. Evol. Microbiol.">
        <title>The Global Catalogue of Microorganisms (GCM) 10K type strain sequencing project: providing services to taxonomists for standard genome sequencing and annotation.</title>
        <authorList>
            <consortium name="The Broad Institute Genomics Platform"/>
            <consortium name="The Broad Institute Genome Sequencing Center for Infectious Disease"/>
            <person name="Wu L."/>
            <person name="Ma J."/>
        </authorList>
    </citation>
    <scope>NUCLEOTIDE SEQUENCE [LARGE SCALE GENOMIC DNA]</scope>
    <source>
        <strain evidence="11">CGMCC 4.7173</strain>
    </source>
</reference>
<feature type="compositionally biased region" description="Polar residues" evidence="6">
    <location>
        <begin position="240"/>
        <end position="251"/>
    </location>
</feature>
<sequence length="562" mass="58244">MYGGSLFRRLWPAFVAAAALPVALLGVGLATTPAAGADTVSTLASSVPPPTPVSTPAPPAPPTLLAATQVTSTSVTLSWTASVAGCCAITNYTIMYPEPFSDVIPTITVGNVTTATITISPTRQYNIRVSARDSTGHTSPWSNQIIVVAPATDSGPDTVPPGSPTNLTNRNGTLYWTAAPDNVGVTAYHVYRFDGWYTSTLLGTTTSTTYQLPPAATTGPGPHIQFYVRARDAAGNLSAASNTVDATSSTPPADLPPTAPRDLAVSRITSTSATLTWTAAEPGCCDVTGYTIGYFQAFYDLGETVRVGNVTTATITLKPATQYLVVVSASDSGGHSSPSSNSLTIVTPATDTGPDTVPPSAPGTLTVTDVTTTSAKLNWTPSTDNVGVTGYNVYRWDGVFYSTLVATVPGTSYQLSLAPSVPNRYYVRARDAAGNVSIATNEVRVNPPTGPTTPPPDPTCTVTYQKQSEWPGGFVADVTIKNTATTAVDGWNLAFTFPGDQRITTLWSATYTQSGSAVTIRNASWNGTLAAGASVSFGFQGSWSGSNAIPTGFSLNGTPCRS</sequence>
<comment type="caution">
    <text evidence="10">The sequence shown here is derived from an EMBL/GenBank/DDBJ whole genome shotgun (WGS) entry which is preliminary data.</text>
</comment>
<feature type="signal peptide" evidence="7">
    <location>
        <begin position="1"/>
        <end position="37"/>
    </location>
</feature>
<dbReference type="EMBL" id="JBHSQQ010000034">
    <property type="protein sequence ID" value="MFC5941569.1"/>
    <property type="molecule type" value="Genomic_DNA"/>
</dbReference>
<dbReference type="InterPro" id="IPR018366">
    <property type="entry name" value="CBM2_CS"/>
</dbReference>
<dbReference type="SUPFAM" id="SSF49384">
    <property type="entry name" value="Carbohydrate-binding domain"/>
    <property type="match status" value="1"/>
</dbReference>
<evidence type="ECO:0000313" key="11">
    <source>
        <dbReference type="Proteomes" id="UP001596207"/>
    </source>
</evidence>
<dbReference type="PANTHER" id="PTHR46708">
    <property type="entry name" value="TENASCIN"/>
    <property type="match status" value="1"/>
</dbReference>
<keyword evidence="2" id="KW-0378">Hydrolase</keyword>
<evidence type="ECO:0000313" key="10">
    <source>
        <dbReference type="EMBL" id="MFC5941569.1"/>
    </source>
</evidence>
<evidence type="ECO:0000256" key="6">
    <source>
        <dbReference type="SAM" id="MobiDB-lite"/>
    </source>
</evidence>
<feature type="domain" description="CBM2" evidence="9">
    <location>
        <begin position="453"/>
        <end position="562"/>
    </location>
</feature>
<dbReference type="Proteomes" id="UP001596207">
    <property type="component" value="Unassembled WGS sequence"/>
</dbReference>
<feature type="domain" description="Fibronectin type-III" evidence="8">
    <location>
        <begin position="259"/>
        <end position="350"/>
    </location>
</feature>
<dbReference type="PROSITE" id="PS00561">
    <property type="entry name" value="CBM2_A"/>
    <property type="match status" value="1"/>
</dbReference>
<accession>A0ABW1HN06</accession>
<dbReference type="PROSITE" id="PS51173">
    <property type="entry name" value="CBM2"/>
    <property type="match status" value="1"/>
</dbReference>
<evidence type="ECO:0000256" key="3">
    <source>
        <dbReference type="ARBA" id="ARBA00023277"/>
    </source>
</evidence>
<evidence type="ECO:0000256" key="5">
    <source>
        <dbReference type="ARBA" id="ARBA00023326"/>
    </source>
</evidence>
<evidence type="ECO:0000259" key="9">
    <source>
        <dbReference type="PROSITE" id="PS51173"/>
    </source>
</evidence>
<evidence type="ECO:0000259" key="8">
    <source>
        <dbReference type="PROSITE" id="PS50853"/>
    </source>
</evidence>
<keyword evidence="4" id="KW-0326">Glycosidase</keyword>
<gene>
    <name evidence="10" type="ORF">ACFPZ4_08780</name>
</gene>
<evidence type="ECO:0000256" key="1">
    <source>
        <dbReference type="ARBA" id="ARBA00022737"/>
    </source>
</evidence>
<dbReference type="Gene3D" id="2.60.40.10">
    <property type="entry name" value="Immunoglobulins"/>
    <property type="match status" value="4"/>
</dbReference>
<dbReference type="InterPro" id="IPR012291">
    <property type="entry name" value="CBM2_carb-bd_dom_sf"/>
</dbReference>
<name>A0ABW1HN06_9ACTN</name>
<keyword evidence="7" id="KW-0732">Signal</keyword>
<evidence type="ECO:0000256" key="4">
    <source>
        <dbReference type="ARBA" id="ARBA00023295"/>
    </source>
</evidence>
<dbReference type="SMART" id="SM00637">
    <property type="entry name" value="CBD_II"/>
    <property type="match status" value="1"/>
</dbReference>
<dbReference type="Pfam" id="PF00553">
    <property type="entry name" value="CBM_2"/>
    <property type="match status" value="1"/>
</dbReference>